<protein>
    <submittedName>
        <fullName evidence="2">Unnamed protein product</fullName>
    </submittedName>
</protein>
<keyword evidence="1" id="KW-0732">Signal</keyword>
<evidence type="ECO:0000256" key="1">
    <source>
        <dbReference type="SAM" id="SignalP"/>
    </source>
</evidence>
<dbReference type="Proteomes" id="UP001165121">
    <property type="component" value="Unassembled WGS sequence"/>
</dbReference>
<accession>A0A9W6XVZ3</accession>
<comment type="caution">
    <text evidence="2">The sequence shown here is derived from an EMBL/GenBank/DDBJ whole genome shotgun (WGS) entry which is preliminary data.</text>
</comment>
<name>A0A9W6XVZ3_9STRA</name>
<proteinExistence type="predicted"/>
<sequence>MRYYLLVLLTALALLASGDNFAASASRQLRATVNVNTDDRGVASWLVWKKLQSLFKTKKPDDALIKARVEEYVIQSRRIDDALTSAQAKPAIKPDTHVTAVAQAKSDIKSHTDDVAQVPLLIKTNTPEDLLAMEKVKSWENRILM</sequence>
<feature type="signal peptide" evidence="1">
    <location>
        <begin position="1"/>
        <end position="18"/>
    </location>
</feature>
<feature type="chain" id="PRO_5040834916" evidence="1">
    <location>
        <begin position="19"/>
        <end position="145"/>
    </location>
</feature>
<dbReference type="EMBL" id="BSXT01001966">
    <property type="protein sequence ID" value="GMF46394.1"/>
    <property type="molecule type" value="Genomic_DNA"/>
</dbReference>
<gene>
    <name evidence="2" type="ORF">Pfra01_001704200</name>
</gene>
<evidence type="ECO:0000313" key="3">
    <source>
        <dbReference type="Proteomes" id="UP001165121"/>
    </source>
</evidence>
<dbReference type="AlphaFoldDB" id="A0A9W6XVZ3"/>
<keyword evidence="3" id="KW-1185">Reference proteome</keyword>
<evidence type="ECO:0000313" key="2">
    <source>
        <dbReference type="EMBL" id="GMF46394.1"/>
    </source>
</evidence>
<reference evidence="2" key="1">
    <citation type="submission" date="2023-04" db="EMBL/GenBank/DDBJ databases">
        <title>Phytophthora fragariaefolia NBRC 109709.</title>
        <authorList>
            <person name="Ichikawa N."/>
            <person name="Sato H."/>
            <person name="Tonouchi N."/>
        </authorList>
    </citation>
    <scope>NUCLEOTIDE SEQUENCE</scope>
    <source>
        <strain evidence="2">NBRC 109709</strain>
    </source>
</reference>
<organism evidence="2 3">
    <name type="scientific">Phytophthora fragariaefolia</name>
    <dbReference type="NCBI Taxonomy" id="1490495"/>
    <lineage>
        <taxon>Eukaryota</taxon>
        <taxon>Sar</taxon>
        <taxon>Stramenopiles</taxon>
        <taxon>Oomycota</taxon>
        <taxon>Peronosporomycetes</taxon>
        <taxon>Peronosporales</taxon>
        <taxon>Peronosporaceae</taxon>
        <taxon>Phytophthora</taxon>
    </lineage>
</organism>